<proteinExistence type="predicted"/>
<feature type="compositionally biased region" description="Pro residues" evidence="4">
    <location>
        <begin position="742"/>
        <end position="751"/>
    </location>
</feature>
<dbReference type="Proteomes" id="UP000006906">
    <property type="component" value="Chromosome 6"/>
</dbReference>
<dbReference type="SMART" id="SM00248">
    <property type="entry name" value="ANK"/>
    <property type="match status" value="3"/>
</dbReference>
<dbReference type="EMBL" id="CM008967">
    <property type="protein sequence ID" value="PNW81659.1"/>
    <property type="molecule type" value="Genomic_DNA"/>
</dbReference>
<dbReference type="PROSITE" id="PS50297">
    <property type="entry name" value="ANK_REP_REGION"/>
    <property type="match status" value="1"/>
</dbReference>
<dbReference type="InterPro" id="IPR036770">
    <property type="entry name" value="Ankyrin_rpt-contain_sf"/>
</dbReference>
<evidence type="ECO:0000256" key="3">
    <source>
        <dbReference type="PROSITE-ProRule" id="PRU00023"/>
    </source>
</evidence>
<feature type="repeat" description="ANK" evidence="3">
    <location>
        <begin position="51"/>
        <end position="83"/>
    </location>
</feature>
<feature type="region of interest" description="Disordered" evidence="4">
    <location>
        <begin position="722"/>
        <end position="751"/>
    </location>
</feature>
<feature type="compositionally biased region" description="Basic and acidic residues" evidence="4">
    <location>
        <begin position="524"/>
        <end position="538"/>
    </location>
</feature>
<dbReference type="Gramene" id="PNW81659">
    <property type="protein sequence ID" value="PNW81659"/>
    <property type="gene ID" value="CHLRE_06g255050v5"/>
</dbReference>
<dbReference type="RefSeq" id="XP_042923389.1">
    <property type="nucleotide sequence ID" value="XM_043062682.1"/>
</dbReference>
<evidence type="ECO:0000256" key="2">
    <source>
        <dbReference type="ARBA" id="ARBA00023043"/>
    </source>
</evidence>
<name>A0A2K3DMB0_CHLRE</name>
<feature type="region of interest" description="Disordered" evidence="4">
    <location>
        <begin position="360"/>
        <end position="402"/>
    </location>
</feature>
<dbReference type="Gene3D" id="3.30.40.10">
    <property type="entry name" value="Zinc/RING finger domain, C3HC4 (zinc finger)"/>
    <property type="match status" value="1"/>
</dbReference>
<dbReference type="EMBL" id="CM008967">
    <property type="protein sequence ID" value="PNW81660.1"/>
    <property type="molecule type" value="Genomic_DNA"/>
</dbReference>
<dbReference type="PaxDb" id="3055-EDP08355"/>
<dbReference type="Gene3D" id="1.25.40.20">
    <property type="entry name" value="Ankyrin repeat-containing domain"/>
    <property type="match status" value="1"/>
</dbReference>
<keyword evidence="1" id="KW-0677">Repeat</keyword>
<dbReference type="RefSeq" id="XP_042923388.1">
    <property type="nucleotide sequence ID" value="XM_043062683.1"/>
</dbReference>
<evidence type="ECO:0000313" key="5">
    <source>
        <dbReference type="EMBL" id="PNW81660.1"/>
    </source>
</evidence>
<dbReference type="SUPFAM" id="SSF48403">
    <property type="entry name" value="Ankyrin repeat"/>
    <property type="match status" value="1"/>
</dbReference>
<feature type="compositionally biased region" description="Low complexity" evidence="4">
    <location>
        <begin position="605"/>
        <end position="625"/>
    </location>
</feature>
<keyword evidence="2 3" id="KW-0040">ANK repeat</keyword>
<reference evidence="5" key="2">
    <citation type="submission" date="2017-07" db="EMBL/GenBank/DDBJ databases">
        <title>WGS assembly of Chlamydomonas reinhardtii.</title>
        <authorList>
            <consortium name="Chlamydomonas Annotation Team"/>
            <consortium name="JGI Annotation Team"/>
            <person name="Merchant S.S."/>
            <person name="Prochnik S.E."/>
            <person name="Vallon O."/>
            <person name="Harris E.H."/>
            <person name="Karpowicz S.J."/>
            <person name="Witman G.B."/>
            <person name="Terry A."/>
            <person name="Salamov A."/>
            <person name="Fritz-Laylin L.K."/>
            <person name="Marechal-Drouard L."/>
            <person name="Marshall W.F."/>
            <person name="Qu L.H."/>
            <person name="Nelson D.R."/>
            <person name="Sanderfoot A.A."/>
            <person name="Spalding M.H."/>
            <person name="Kapitonov V.V."/>
            <person name="Ren Q."/>
            <person name="Ferris P."/>
            <person name="Lindquist E."/>
            <person name="Shapiro H."/>
            <person name="Lucas S.M."/>
            <person name="Grimwood J."/>
            <person name="Schmutz J."/>
            <person name="Grigoriev I.V."/>
            <person name="Rokhsar D.S."/>
        </authorList>
    </citation>
    <scope>NUCLEOTIDE SEQUENCE</scope>
    <source>
        <strain evidence="5">CC-503 cw92 mt+</strain>
    </source>
</reference>
<dbReference type="PROSITE" id="PS50088">
    <property type="entry name" value="ANK_REPEAT"/>
    <property type="match status" value="1"/>
</dbReference>
<protein>
    <submittedName>
        <fullName evidence="5">Uncharacterized protein</fullName>
    </submittedName>
</protein>
<feature type="compositionally biased region" description="Low complexity" evidence="4">
    <location>
        <begin position="653"/>
        <end position="670"/>
    </location>
</feature>
<dbReference type="KEGG" id="cre:CHLRE_06g255050v5"/>
<dbReference type="GeneID" id="5722135"/>
<dbReference type="InterPro" id="IPR013083">
    <property type="entry name" value="Znf_RING/FYVE/PHD"/>
</dbReference>
<feature type="region of interest" description="Disordered" evidence="4">
    <location>
        <begin position="571"/>
        <end position="676"/>
    </location>
</feature>
<sequence>MGASASLPEKVLICAQKNDYCGFQALVADFGAAGLSDPAARARVLEHRDRSGRTPLLVCAAKNHTQLLQALLALGANVHYINPQRDAAGGALHEAAARRHEGAVQILLSAGANPFVANAAGRTAMDEAVLSGHAGVVRAMERCAEFTGVVAFKTRSMGGLTHKYKERWAVLFPYYPYHHPAAGEGASGTASVASSAPSSLGGASSMAAGSTGGAPPPPPACKARRCLWLYKDSTSISPRCRLWVDGAAVATHGPGGTEATLRLHTSHGEPVGDLLTRYEGGHCAALRPADLTPAAAATYSRLIALINNPPPLPPAPSGSMPARGPGAAAVAAAAAAAVSQSGGNAGPAAAPAPRPLAAAGPTGSYYYPQPAPPAPPPPPPPPPPPQHPASPPGGHYPAVPPMPSPVQPPPYYPAPGGYGSPPGPYPVSPAAAAAAAPPPPYPYGAAGPCIMASPLSLYLPHHYPHPQQPLPHAQSPSLPPQPSRPAPGYQGPVPAAAAAAHMNSSGGPPTPAGHRTPNTSTPRRGRDGGGEFGDVDRRALPVIEHMAALPGETDEEFAARLASAISATSGHSQDALYPAQQQQQHSASPWQTTPPRPSGGHTPLTGTTPQQAATPAAAAAAATANGNGGQSGPYGNFVSPASHDGPGGPIHGARPLPAASSSPAPATSPAPHRRSDPLADLDIEAVNSLIAAQAAAQAAASATAAGAASAAAQAGAASASAATSAPSPHSAAKSEKEASAPPLAPPQPPAEPASDDTCIICLSAPKEVGFLHGDSVHRCVCRGCCGAVPVGAPCPLCRQPVERWLGVY</sequence>
<dbReference type="InterPro" id="IPR002110">
    <property type="entry name" value="Ankyrin_rpt"/>
</dbReference>
<dbReference type="ExpressionAtlas" id="A0A2K3DMB0">
    <property type="expression patterns" value="baseline"/>
</dbReference>
<organism evidence="5 6">
    <name type="scientific">Chlamydomonas reinhardtii</name>
    <name type="common">Chlamydomonas smithii</name>
    <dbReference type="NCBI Taxonomy" id="3055"/>
    <lineage>
        <taxon>Eukaryota</taxon>
        <taxon>Viridiplantae</taxon>
        <taxon>Chlorophyta</taxon>
        <taxon>core chlorophytes</taxon>
        <taxon>Chlorophyceae</taxon>
        <taxon>CS clade</taxon>
        <taxon>Chlamydomonadales</taxon>
        <taxon>Chlamydomonadaceae</taxon>
        <taxon>Chlamydomonas</taxon>
    </lineage>
</organism>
<accession>A0A2K3DMB0</accession>
<dbReference type="AlphaFoldDB" id="A0A2K3DMB0"/>
<dbReference type="OMA" id="AANICCP"/>
<evidence type="ECO:0000313" key="6">
    <source>
        <dbReference type="Proteomes" id="UP000006906"/>
    </source>
</evidence>
<gene>
    <name evidence="5" type="ORF">CHLRE_06g255050v5</name>
</gene>
<feature type="region of interest" description="Disordered" evidence="4">
    <location>
        <begin position="462"/>
        <end position="538"/>
    </location>
</feature>
<evidence type="ECO:0000256" key="4">
    <source>
        <dbReference type="SAM" id="MobiDB-lite"/>
    </source>
</evidence>
<keyword evidence="6" id="KW-1185">Reference proteome</keyword>
<dbReference type="Gramene" id="PNW81660">
    <property type="protein sequence ID" value="PNW81660"/>
    <property type="gene ID" value="CHLRE_06g255050v5"/>
</dbReference>
<dbReference type="Pfam" id="PF12796">
    <property type="entry name" value="Ank_2"/>
    <property type="match status" value="1"/>
</dbReference>
<dbReference type="OrthoDB" id="512752at2759"/>
<dbReference type="PANTHER" id="PTHR24171">
    <property type="entry name" value="ANKYRIN REPEAT DOMAIN-CONTAINING PROTEIN 39-RELATED"/>
    <property type="match status" value="1"/>
</dbReference>
<feature type="compositionally biased region" description="Pro residues" evidence="4">
    <location>
        <begin position="369"/>
        <end position="391"/>
    </location>
</feature>
<reference evidence="5 6" key="1">
    <citation type="journal article" date="2007" name="Science">
        <title>The Chlamydomonas genome reveals the evolution of key animal and plant functions.</title>
        <authorList>
            <person name="Merchant S.S."/>
            <person name="Prochnik S.E."/>
            <person name="Vallon O."/>
            <person name="Harris E.H."/>
            <person name="Karpowicz S.J."/>
            <person name="Witman G.B."/>
            <person name="Terry A."/>
            <person name="Salamov A."/>
            <person name="Fritz-Laylin L.K."/>
            <person name="Marechal-Drouard L."/>
            <person name="Marshall W.F."/>
            <person name="Qu L.H."/>
            <person name="Nelson D.R."/>
            <person name="Sanderfoot A.A."/>
            <person name="Spalding M.H."/>
            <person name="Kapitonov V.V."/>
            <person name="Ren Q."/>
            <person name="Ferris P."/>
            <person name="Lindquist E."/>
            <person name="Shapiro H."/>
            <person name="Lucas S.M."/>
            <person name="Grimwood J."/>
            <person name="Schmutz J."/>
            <person name="Cardol P."/>
            <person name="Cerutti H."/>
            <person name="Chanfreau G."/>
            <person name="Chen C.L."/>
            <person name="Cognat V."/>
            <person name="Croft M.T."/>
            <person name="Dent R."/>
            <person name="Dutcher S."/>
            <person name="Fernandez E."/>
            <person name="Fukuzawa H."/>
            <person name="Gonzalez-Ballester D."/>
            <person name="Gonzalez-Halphen D."/>
            <person name="Hallmann A."/>
            <person name="Hanikenne M."/>
            <person name="Hippler M."/>
            <person name="Inwood W."/>
            <person name="Jabbari K."/>
            <person name="Kalanon M."/>
            <person name="Kuras R."/>
            <person name="Lefebvre P.A."/>
            <person name="Lemaire S.D."/>
            <person name="Lobanov A.V."/>
            <person name="Lohr M."/>
            <person name="Manuell A."/>
            <person name="Meier I."/>
            <person name="Mets L."/>
            <person name="Mittag M."/>
            <person name="Mittelmeier T."/>
            <person name="Moroney J.V."/>
            <person name="Moseley J."/>
            <person name="Napoli C."/>
            <person name="Nedelcu A.M."/>
            <person name="Niyogi K."/>
            <person name="Novoselov S.V."/>
            <person name="Paulsen I.T."/>
            <person name="Pazour G."/>
            <person name="Purton S."/>
            <person name="Ral J.P."/>
            <person name="Riano-Pachon D.M."/>
            <person name="Riekhof W."/>
            <person name="Rymarquis L."/>
            <person name="Schroda M."/>
            <person name="Stern D."/>
            <person name="Umen J."/>
            <person name="Willows R."/>
            <person name="Wilson N."/>
            <person name="Zimmer S.L."/>
            <person name="Allmer J."/>
            <person name="Balk J."/>
            <person name="Bisova K."/>
            <person name="Chen C.J."/>
            <person name="Elias M."/>
            <person name="Gendler K."/>
            <person name="Hauser C."/>
            <person name="Lamb M.R."/>
            <person name="Ledford H."/>
            <person name="Long J.C."/>
            <person name="Minagawa J."/>
            <person name="Page M.D."/>
            <person name="Pan J."/>
            <person name="Pootakham W."/>
            <person name="Roje S."/>
            <person name="Rose A."/>
            <person name="Stahlberg E."/>
            <person name="Terauchi A.M."/>
            <person name="Yang P."/>
            <person name="Ball S."/>
            <person name="Bowler C."/>
            <person name="Dieckmann C.L."/>
            <person name="Gladyshev V.N."/>
            <person name="Green P."/>
            <person name="Jorgensen R."/>
            <person name="Mayfield S."/>
            <person name="Mueller-Roeber B."/>
            <person name="Rajamani S."/>
            <person name="Sayre R.T."/>
            <person name="Brokstein P."/>
            <person name="Dubchak I."/>
            <person name="Goodstein D."/>
            <person name="Hornick L."/>
            <person name="Huang Y.W."/>
            <person name="Jhaveri J."/>
            <person name="Luo Y."/>
            <person name="Martinez D."/>
            <person name="Ngau W.C."/>
            <person name="Otillar B."/>
            <person name="Poliakov A."/>
            <person name="Porter A."/>
            <person name="Szajkowski L."/>
            <person name="Werner G."/>
            <person name="Zhou K."/>
            <person name="Grigoriev I.V."/>
            <person name="Rokhsar D.S."/>
            <person name="Grossman A.R."/>
        </authorList>
    </citation>
    <scope>NUCLEOTIDE SEQUENCE [LARGE SCALE GENOMIC DNA]</scope>
    <source>
        <strain evidence="6">CC-503</strain>
        <strain evidence="5">CC-503 cw92 mt+</strain>
    </source>
</reference>
<feature type="compositionally biased region" description="Low complexity" evidence="4">
    <location>
        <begin position="722"/>
        <end position="731"/>
    </location>
</feature>
<dbReference type="Pfam" id="PF13920">
    <property type="entry name" value="zf-C3HC4_3"/>
    <property type="match status" value="1"/>
</dbReference>
<evidence type="ECO:0000256" key="1">
    <source>
        <dbReference type="ARBA" id="ARBA00022737"/>
    </source>
</evidence>